<reference evidence="1" key="1">
    <citation type="submission" date="2023-10" db="EMBL/GenBank/DDBJ databases">
        <authorList>
            <person name="Domelevo Entfellner J.-B."/>
        </authorList>
    </citation>
    <scope>NUCLEOTIDE SEQUENCE</scope>
</reference>
<evidence type="ECO:0000313" key="2">
    <source>
        <dbReference type="Proteomes" id="UP001189624"/>
    </source>
</evidence>
<dbReference type="Gramene" id="rna-AYBTSS11_LOCUS25514">
    <property type="protein sequence ID" value="CAJ1973453.1"/>
    <property type="gene ID" value="gene-AYBTSS11_LOCUS25514"/>
</dbReference>
<protein>
    <submittedName>
        <fullName evidence="1">Uncharacterized protein</fullName>
    </submittedName>
</protein>
<dbReference type="Proteomes" id="UP001189624">
    <property type="component" value="Chromosome 9"/>
</dbReference>
<accession>A0AA86SV64</accession>
<evidence type="ECO:0000313" key="1">
    <source>
        <dbReference type="EMBL" id="CAJ1973453.1"/>
    </source>
</evidence>
<dbReference type="AlphaFoldDB" id="A0AA86SV64"/>
<name>A0AA86SV64_9FABA</name>
<organism evidence="1 2">
    <name type="scientific">Sphenostylis stenocarpa</name>
    <dbReference type="NCBI Taxonomy" id="92480"/>
    <lineage>
        <taxon>Eukaryota</taxon>
        <taxon>Viridiplantae</taxon>
        <taxon>Streptophyta</taxon>
        <taxon>Embryophyta</taxon>
        <taxon>Tracheophyta</taxon>
        <taxon>Spermatophyta</taxon>
        <taxon>Magnoliopsida</taxon>
        <taxon>eudicotyledons</taxon>
        <taxon>Gunneridae</taxon>
        <taxon>Pentapetalae</taxon>
        <taxon>rosids</taxon>
        <taxon>fabids</taxon>
        <taxon>Fabales</taxon>
        <taxon>Fabaceae</taxon>
        <taxon>Papilionoideae</taxon>
        <taxon>50 kb inversion clade</taxon>
        <taxon>NPAAA clade</taxon>
        <taxon>indigoferoid/millettioid clade</taxon>
        <taxon>Phaseoleae</taxon>
        <taxon>Sphenostylis</taxon>
    </lineage>
</organism>
<keyword evidence="2" id="KW-1185">Reference proteome</keyword>
<gene>
    <name evidence="1" type="ORF">AYBTSS11_LOCUS25514</name>
</gene>
<sequence>MITIVPINKINYCDRSQILIYMLPGLGFFSVKTEAHQHKAVVNLRINNAVFEDPPELTESTMHPSLDSGD</sequence>
<proteinExistence type="predicted"/>
<dbReference type="EMBL" id="OY731406">
    <property type="protein sequence ID" value="CAJ1973453.1"/>
    <property type="molecule type" value="Genomic_DNA"/>
</dbReference>